<dbReference type="Pfam" id="PF00307">
    <property type="entry name" value="CH"/>
    <property type="match status" value="1"/>
</dbReference>
<dbReference type="VEuPathDB" id="AmoebaDB:EHI_065480"/>
<dbReference type="VEuPathDB" id="AmoebaDB:EHI5A_131510"/>
<feature type="region of interest" description="Disordered" evidence="1">
    <location>
        <begin position="232"/>
        <end position="272"/>
    </location>
</feature>
<feature type="domain" description="Calponin-homology (CH)" evidence="3">
    <location>
        <begin position="2"/>
        <end position="108"/>
    </location>
</feature>
<feature type="compositionally biased region" description="Low complexity" evidence="1">
    <location>
        <begin position="238"/>
        <end position="248"/>
    </location>
</feature>
<reference evidence="4 5" key="1">
    <citation type="submission" date="2016-05" db="EMBL/GenBank/DDBJ databases">
        <title>First whole genome sequencing of Entamoeba histolytica HM1:IMSS-clone-6.</title>
        <authorList>
            <person name="Mukherjee Avik.K."/>
            <person name="Izumyama S."/>
            <person name="Nakada-Tsukui K."/>
            <person name="Nozaki T."/>
        </authorList>
    </citation>
    <scope>NUCLEOTIDE SEQUENCE [LARGE SCALE GENOMIC DNA]</scope>
    <source>
        <strain evidence="4 5">HM1:IMSS clone 6</strain>
    </source>
</reference>
<evidence type="ECO:0008006" key="6">
    <source>
        <dbReference type="Google" id="ProtNLM"/>
    </source>
</evidence>
<dbReference type="InterPro" id="IPR051092">
    <property type="entry name" value="FYVE_RhoGEF_PH"/>
</dbReference>
<accession>A0A175JLD2</accession>
<proteinExistence type="predicted"/>
<dbReference type="VEuPathDB" id="AmoebaDB:EHI8A_154120"/>
<dbReference type="VEuPathDB" id="AmoebaDB:EHI7A_085640"/>
<dbReference type="Gene3D" id="1.20.900.10">
    <property type="entry name" value="Dbl homology (DH) domain"/>
    <property type="match status" value="1"/>
</dbReference>
<dbReference type="PROSITE" id="PS50021">
    <property type="entry name" value="CH"/>
    <property type="match status" value="1"/>
</dbReference>
<organism evidence="4 5">
    <name type="scientific">Entamoeba histolytica</name>
    <dbReference type="NCBI Taxonomy" id="5759"/>
    <lineage>
        <taxon>Eukaryota</taxon>
        <taxon>Amoebozoa</taxon>
        <taxon>Evosea</taxon>
        <taxon>Archamoebae</taxon>
        <taxon>Mastigamoebida</taxon>
        <taxon>Entamoebidae</taxon>
        <taxon>Entamoeba</taxon>
    </lineage>
</organism>
<evidence type="ECO:0000256" key="1">
    <source>
        <dbReference type="SAM" id="MobiDB-lite"/>
    </source>
</evidence>
<protein>
    <recommendedName>
        <fullName evidence="6">DH domain-containing protein</fullName>
    </recommendedName>
</protein>
<dbReference type="VEuPathDB" id="AmoebaDB:KM1_157000"/>
<dbReference type="InterPro" id="IPR001715">
    <property type="entry name" value="CH_dom"/>
</dbReference>
<dbReference type="Proteomes" id="UP000078387">
    <property type="component" value="Unassembled WGS sequence"/>
</dbReference>
<dbReference type="PROSITE" id="PS50010">
    <property type="entry name" value="DH_2"/>
    <property type="match status" value="1"/>
</dbReference>
<dbReference type="CDD" id="cd00014">
    <property type="entry name" value="CH_SF"/>
    <property type="match status" value="1"/>
</dbReference>
<dbReference type="AlphaFoldDB" id="A0A175JLD2"/>
<dbReference type="GO" id="GO:0005737">
    <property type="term" value="C:cytoplasm"/>
    <property type="evidence" value="ECO:0007669"/>
    <property type="project" value="TreeGrafter"/>
</dbReference>
<evidence type="ECO:0000313" key="4">
    <source>
        <dbReference type="EMBL" id="GAT94437.1"/>
    </source>
</evidence>
<dbReference type="Pfam" id="PF00621">
    <property type="entry name" value="RhoGEF"/>
    <property type="match status" value="1"/>
</dbReference>
<gene>
    <name evidence="4" type="ORF">CL6EHI_065480</name>
</gene>
<dbReference type="Gene3D" id="1.10.418.10">
    <property type="entry name" value="Calponin-like domain"/>
    <property type="match status" value="1"/>
</dbReference>
<evidence type="ECO:0000313" key="5">
    <source>
        <dbReference type="Proteomes" id="UP000078387"/>
    </source>
</evidence>
<dbReference type="GO" id="GO:0005085">
    <property type="term" value="F:guanyl-nucleotide exchange factor activity"/>
    <property type="evidence" value="ECO:0007669"/>
    <property type="project" value="InterPro"/>
</dbReference>
<name>A0A175JLD2_ENTHI</name>
<dbReference type="InterPro" id="IPR035899">
    <property type="entry name" value="DBL_dom_sf"/>
</dbReference>
<dbReference type="eggNOG" id="ENOG502RC1N">
    <property type="taxonomic scope" value="Eukaryota"/>
</dbReference>
<dbReference type="SUPFAM" id="SSF47576">
    <property type="entry name" value="Calponin-homology domain, CH-domain"/>
    <property type="match status" value="1"/>
</dbReference>
<dbReference type="PANTHER" id="PTHR12673">
    <property type="entry name" value="FACIOGENITAL DYSPLASIA PROTEIN"/>
    <property type="match status" value="1"/>
</dbReference>
<dbReference type="InterPro" id="IPR036872">
    <property type="entry name" value="CH_dom_sf"/>
</dbReference>
<comment type="caution">
    <text evidence="4">The sequence shown here is derived from an EMBL/GenBank/DDBJ whole genome shotgun (WGS) entry which is preliminary data.</text>
</comment>
<dbReference type="SUPFAM" id="SSF48065">
    <property type="entry name" value="DBL homology domain (DH-domain)"/>
    <property type="match status" value="1"/>
</dbReference>
<dbReference type="EMBL" id="BDEQ01000001">
    <property type="protein sequence ID" value="GAT94437.1"/>
    <property type="molecule type" value="Genomic_DNA"/>
</dbReference>
<dbReference type="PANTHER" id="PTHR12673:SF254">
    <property type="entry name" value="RHOGEF DOMAIN-CONTAINING PROTEIN GXCH"/>
    <property type="match status" value="1"/>
</dbReference>
<feature type="domain" description="DH" evidence="2">
    <location>
        <begin position="459"/>
        <end position="641"/>
    </location>
</feature>
<sequence length="1011" mass="117684">MRPSHQSPLQWINEQAKINLTSFKSLEDGVVFVQLVNNLTNTKVAFSAQPKNIFQRIENFSVAFATIRNKFKHDCTENIMRMVSGDEEEIAKFASTLQQVWTVKNKPKVSKFEPFHFKKKNERTITHNTNNTVIMKKPSKQSIVQVNEMDSIKKESIKENSSSSSISNEEGKGYEFTGDEEILIDEIKRKMNRFRRASDPREMQVVTDVDLYSKRSRKTICFGKIKNEQVGESAECIESSGTTTTEGISSEENESEGLSCRDQSTERLSSSELKIEEKKLRPSLQGKLHRRKTTRFSAEFGKELQEALLRQHNEHELRVFNEDQFKNVLKELHEKRKQKDDVVLLKKCGEKQAISVKMKPNGRNISPKKEVPPLCINSMIQTISYNREIPIRRRTQRRQSCALAIDEVHEIQKVIGVEKNWNEKIYTEQDIVLVKEIQWLIRNREAHKNGIKIIKRMKERKGAVLELMKNEKYFLENMEILKESLEVLKSNGGGSIFALAQEYRKKVVEVTEELKNKLEEIICKKKEVYGNGIAQCFIKEFGKFEEYAYFINLYKRIMNDYEEIMKKQSEKMPIYEYMLKLKIKKQTDLDSLSSMPFQHIMRYKIQLNRIMETLPKYDSRMKEYEQANQIVGDVIYNVNNQYKSFAQSTELNEIIERLSIKIDKTLFGRTVLSIENGNIIKVKSKDIFKGKYKGKTKKCVILIISDAILFIVNKSLTDLSEVHLSDISEKKKVLVENIFYFDNLVLMPFSSHELHIYNNKEDYLIKFSNTKEMTCFINTIEEMITNLWIRYSSVLKSIKTDKYSFFSTEVEDSSFHSDALLDKSTVIHIVLAGIYLFLYKSTLDFVKQRKPLHTFNLFETKVLIQCNELGETAFITFCVNDKEIKVQLQSLPLGMLWMNCMRNEMQSYLYANRNCLPLLPNLPIGINPWYIWQIIPNINENDKCFLCGKFSSMVDARTGKFYCNECGKKKRDASLCETSRTALSVLASITKDSRQLLARGNNILKALLQDH</sequence>
<evidence type="ECO:0000259" key="2">
    <source>
        <dbReference type="PROSITE" id="PS50010"/>
    </source>
</evidence>
<evidence type="ECO:0000259" key="3">
    <source>
        <dbReference type="PROSITE" id="PS50021"/>
    </source>
</evidence>
<dbReference type="InterPro" id="IPR000219">
    <property type="entry name" value="DH_dom"/>
</dbReference>